<keyword evidence="1" id="KW-0175">Coiled coil</keyword>
<comment type="caution">
    <text evidence="3">The sequence shown here is derived from an EMBL/GenBank/DDBJ whole genome shotgun (WGS) entry which is preliminary data.</text>
</comment>
<proteinExistence type="predicted"/>
<accession>A0A850NBJ0</accession>
<dbReference type="AlphaFoldDB" id="A0A850NBJ0"/>
<name>A0A850NBJ0_9FLAO</name>
<dbReference type="EMBL" id="WYET01000003">
    <property type="protein sequence ID" value="NVN18033.1"/>
    <property type="molecule type" value="Genomic_DNA"/>
</dbReference>
<feature type="transmembrane region" description="Helical" evidence="2">
    <location>
        <begin position="123"/>
        <end position="142"/>
    </location>
</feature>
<protein>
    <submittedName>
        <fullName evidence="3">Uncharacterized protein</fullName>
    </submittedName>
</protein>
<reference evidence="3 4" key="1">
    <citation type="submission" date="2020-01" db="EMBL/GenBank/DDBJ databases">
        <title>Draft Genome Analysis of Muricauda sp. HICW Isolated from coastal seawater of PR China.</title>
        <authorList>
            <person name="Chen M.-X."/>
        </authorList>
    </citation>
    <scope>NUCLEOTIDE SEQUENCE [LARGE SCALE GENOMIC DNA]</scope>
    <source>
        <strain evidence="3 4">HICW</strain>
    </source>
</reference>
<feature type="coiled-coil region" evidence="1">
    <location>
        <begin position="99"/>
        <end position="126"/>
    </location>
</feature>
<gene>
    <name evidence="3" type="ORF">GUA46_06755</name>
</gene>
<organism evidence="3 4">
    <name type="scientific">Flagellimonas chongwuensis</name>
    <dbReference type="NCBI Taxonomy" id="2697365"/>
    <lineage>
        <taxon>Bacteria</taxon>
        <taxon>Pseudomonadati</taxon>
        <taxon>Bacteroidota</taxon>
        <taxon>Flavobacteriia</taxon>
        <taxon>Flavobacteriales</taxon>
        <taxon>Flavobacteriaceae</taxon>
        <taxon>Flagellimonas</taxon>
    </lineage>
</organism>
<keyword evidence="2" id="KW-0472">Membrane</keyword>
<keyword evidence="2" id="KW-1133">Transmembrane helix</keyword>
<keyword evidence="2" id="KW-0812">Transmembrane</keyword>
<dbReference type="Proteomes" id="UP000558089">
    <property type="component" value="Unassembled WGS sequence"/>
</dbReference>
<evidence type="ECO:0000256" key="2">
    <source>
        <dbReference type="SAM" id="Phobius"/>
    </source>
</evidence>
<sequence>MSLEKGKGFKKEEPIQELMELVFEKAQKESKKKSIHGLAKYLSDRFEESFQFNIDINTFTRYYKGYISKEKEKQSPTDDVLNALCQYLGHKDFKDFEIKSECEIVKRKLRKEITRQEEKYKKMISMSLVVGVLLLGTLSFFISKYYKKNCMIWVEDHYEKIRCSGLENERKLNEVELQKMRKIIPERCEHELWYNKTDNKVTFFTYYGKHPTNGKTLKRVTEHICEIYILKPRDSSEANSSLDSIE</sequence>
<keyword evidence="4" id="KW-1185">Reference proteome</keyword>
<evidence type="ECO:0000313" key="4">
    <source>
        <dbReference type="Proteomes" id="UP000558089"/>
    </source>
</evidence>
<dbReference type="RefSeq" id="WP_176619836.1">
    <property type="nucleotide sequence ID" value="NZ_WYET01000003.1"/>
</dbReference>
<evidence type="ECO:0000313" key="3">
    <source>
        <dbReference type="EMBL" id="NVN18033.1"/>
    </source>
</evidence>
<evidence type="ECO:0000256" key="1">
    <source>
        <dbReference type="SAM" id="Coils"/>
    </source>
</evidence>